<proteinExistence type="predicted"/>
<sequence>MIPEIVGFVDESRSSGKRETYLMSVAINWNCLENFLLQT</sequence>
<reference evidence="1 2" key="1">
    <citation type="submission" date="2024-04" db="EMBL/GenBank/DDBJ databases">
        <authorList>
            <person name="Rising A."/>
            <person name="Reimegard J."/>
            <person name="Sonavane S."/>
            <person name="Akerstrom W."/>
            <person name="Nylinder S."/>
            <person name="Hedman E."/>
            <person name="Kallberg Y."/>
        </authorList>
    </citation>
    <scope>NUCLEOTIDE SEQUENCE [LARGE SCALE GENOMIC DNA]</scope>
</reference>
<dbReference type="AlphaFoldDB" id="A0AAV2AT47"/>
<name>A0AAV2AT47_9ARAC</name>
<dbReference type="EMBL" id="CAXIEN010000200">
    <property type="protein sequence ID" value="CAL1286249.1"/>
    <property type="molecule type" value="Genomic_DNA"/>
</dbReference>
<evidence type="ECO:0008006" key="3">
    <source>
        <dbReference type="Google" id="ProtNLM"/>
    </source>
</evidence>
<organism evidence="1 2">
    <name type="scientific">Larinioides sclopetarius</name>
    <dbReference type="NCBI Taxonomy" id="280406"/>
    <lineage>
        <taxon>Eukaryota</taxon>
        <taxon>Metazoa</taxon>
        <taxon>Ecdysozoa</taxon>
        <taxon>Arthropoda</taxon>
        <taxon>Chelicerata</taxon>
        <taxon>Arachnida</taxon>
        <taxon>Araneae</taxon>
        <taxon>Araneomorphae</taxon>
        <taxon>Entelegynae</taxon>
        <taxon>Araneoidea</taxon>
        <taxon>Araneidae</taxon>
        <taxon>Larinioides</taxon>
    </lineage>
</organism>
<evidence type="ECO:0000313" key="2">
    <source>
        <dbReference type="Proteomes" id="UP001497382"/>
    </source>
</evidence>
<protein>
    <recommendedName>
        <fullName evidence="3">DUF4371 domain-containing protein</fullName>
    </recommendedName>
</protein>
<evidence type="ECO:0000313" key="1">
    <source>
        <dbReference type="EMBL" id="CAL1286249.1"/>
    </source>
</evidence>
<comment type="caution">
    <text evidence="1">The sequence shown here is derived from an EMBL/GenBank/DDBJ whole genome shotgun (WGS) entry which is preliminary data.</text>
</comment>
<keyword evidence="2" id="KW-1185">Reference proteome</keyword>
<dbReference type="Proteomes" id="UP001497382">
    <property type="component" value="Unassembled WGS sequence"/>
</dbReference>
<accession>A0AAV2AT47</accession>
<gene>
    <name evidence="1" type="ORF">LARSCL_LOCUS14138</name>
</gene>